<protein>
    <submittedName>
        <fullName evidence="2">Uncharacterized protein</fullName>
    </submittedName>
</protein>
<evidence type="ECO:0000313" key="2">
    <source>
        <dbReference type="EMBL" id="SHG91534.1"/>
    </source>
</evidence>
<dbReference type="OrthoDB" id="1436858at2"/>
<feature type="signal peptide" evidence="1">
    <location>
        <begin position="1"/>
        <end position="19"/>
    </location>
</feature>
<organism evidence="2 3">
    <name type="scientific">Flagellimonas flava</name>
    <dbReference type="NCBI Taxonomy" id="570519"/>
    <lineage>
        <taxon>Bacteria</taxon>
        <taxon>Pseudomonadati</taxon>
        <taxon>Bacteroidota</taxon>
        <taxon>Flavobacteriia</taxon>
        <taxon>Flavobacteriales</taxon>
        <taxon>Flavobacteriaceae</taxon>
        <taxon>Flagellimonas</taxon>
    </lineage>
</organism>
<keyword evidence="1" id="KW-0732">Signal</keyword>
<sequence>MKKIVLLLGMSMVILQSCAEKDTTFLISETSVGPLQRTTPVKEIETIFVGDSIVQDSLKTNIGGKTDRIKIFEKGGKHLLTLTPSSDSIPSIENIRVFDSRYTTSSGVGLHSTFQDIQRNYGIKKIVTTLNSVVVFPKNSNLYFTIDKEELPSNLRYTVANIEAVQIPGTAKIKYLMVGWE</sequence>
<dbReference type="RefSeq" id="WP_073180921.1">
    <property type="nucleotide sequence ID" value="NZ_FQWL01000005.1"/>
</dbReference>
<dbReference type="Proteomes" id="UP000184532">
    <property type="component" value="Unassembled WGS sequence"/>
</dbReference>
<reference evidence="3" key="1">
    <citation type="submission" date="2016-11" db="EMBL/GenBank/DDBJ databases">
        <authorList>
            <person name="Varghese N."/>
            <person name="Submissions S."/>
        </authorList>
    </citation>
    <scope>NUCLEOTIDE SEQUENCE [LARGE SCALE GENOMIC DNA]</scope>
    <source>
        <strain evidence="3">DSM 22638</strain>
    </source>
</reference>
<evidence type="ECO:0000256" key="1">
    <source>
        <dbReference type="SAM" id="SignalP"/>
    </source>
</evidence>
<accession>A0A1M5NPN2</accession>
<dbReference type="InterPro" id="IPR038714">
    <property type="entry name" value="YfeY-like_sf"/>
</dbReference>
<dbReference type="Gene3D" id="2.60.460.10">
    <property type="entry name" value="protein yfey like domain"/>
    <property type="match status" value="1"/>
</dbReference>
<dbReference type="AlphaFoldDB" id="A0A1M5NPN2"/>
<gene>
    <name evidence="2" type="ORF">SAMN04488116_2916</name>
</gene>
<evidence type="ECO:0000313" key="3">
    <source>
        <dbReference type="Proteomes" id="UP000184532"/>
    </source>
</evidence>
<proteinExistence type="predicted"/>
<name>A0A1M5NPN2_9FLAO</name>
<feature type="chain" id="PRO_5012951579" evidence="1">
    <location>
        <begin position="20"/>
        <end position="181"/>
    </location>
</feature>
<dbReference type="PROSITE" id="PS51257">
    <property type="entry name" value="PROKAR_LIPOPROTEIN"/>
    <property type="match status" value="1"/>
</dbReference>
<keyword evidence="3" id="KW-1185">Reference proteome</keyword>
<dbReference type="STRING" id="570519.SAMN04488116_2916"/>
<dbReference type="EMBL" id="FQWL01000005">
    <property type="protein sequence ID" value="SHG91534.1"/>
    <property type="molecule type" value="Genomic_DNA"/>
</dbReference>